<organism evidence="2 3">
    <name type="scientific">Glutinoglossum americanum</name>
    <dbReference type="NCBI Taxonomy" id="1670608"/>
    <lineage>
        <taxon>Eukaryota</taxon>
        <taxon>Fungi</taxon>
        <taxon>Dikarya</taxon>
        <taxon>Ascomycota</taxon>
        <taxon>Pezizomycotina</taxon>
        <taxon>Geoglossomycetes</taxon>
        <taxon>Geoglossales</taxon>
        <taxon>Geoglossaceae</taxon>
        <taxon>Glutinoglossum</taxon>
    </lineage>
</organism>
<comment type="caution">
    <text evidence="2">The sequence shown here is derived from an EMBL/GenBank/DDBJ whole genome shotgun (WGS) entry which is preliminary data.</text>
</comment>
<feature type="signal peptide" evidence="1">
    <location>
        <begin position="1"/>
        <end position="19"/>
    </location>
</feature>
<gene>
    <name evidence="2" type="ORF">FGG08_005780</name>
</gene>
<reference evidence="2" key="1">
    <citation type="submission" date="2021-03" db="EMBL/GenBank/DDBJ databases">
        <title>Comparative genomics and phylogenomic investigation of the class Geoglossomycetes provide insights into ecological specialization and systematics.</title>
        <authorList>
            <person name="Melie T."/>
            <person name="Pirro S."/>
            <person name="Miller A.N."/>
            <person name="Quandt A."/>
        </authorList>
    </citation>
    <scope>NUCLEOTIDE SEQUENCE</scope>
    <source>
        <strain evidence="2">GBOQ0MN5Z8</strain>
    </source>
</reference>
<dbReference type="EMBL" id="JAGHQL010000146">
    <property type="protein sequence ID" value="KAH0537427.1"/>
    <property type="molecule type" value="Genomic_DNA"/>
</dbReference>
<protein>
    <submittedName>
        <fullName evidence="2">Uncharacterized protein</fullName>
    </submittedName>
</protein>
<evidence type="ECO:0000313" key="3">
    <source>
        <dbReference type="Proteomes" id="UP000698800"/>
    </source>
</evidence>
<evidence type="ECO:0000313" key="2">
    <source>
        <dbReference type="EMBL" id="KAH0537427.1"/>
    </source>
</evidence>
<feature type="chain" id="PRO_5040241725" evidence="1">
    <location>
        <begin position="20"/>
        <end position="325"/>
    </location>
</feature>
<sequence length="325" mass="36887">MTISASIVFLFTSVLFLSGLFLQQQTVRQFHDALETQKTTHDSSPTVSGPSPTATKAAYAQLVVEYHDICDSLMLFSELHRSGSRFDRILMYPKPWDDMNEEDPRSEAASWLLKVVAEQYNVILRPMEPTFVGIDERPEILYPDAYLWSLTDYARLLTVALPGLIFNPEPLDRALVTIQPKIHPISLNSHFILVQPNATEFAIRAKDPTSSNRNSSGHFRTEVTVDQEDVKAFDSRDLPRTSAAVTVSDATYIHINSPSPGRYLPREELLAHKNAPPEGETRNVWEGLYERYKNERLEVCGLGLEEWDRFRFLSDDNGGIDELKV</sequence>
<keyword evidence="1" id="KW-0732">Signal</keyword>
<dbReference type="Proteomes" id="UP000698800">
    <property type="component" value="Unassembled WGS sequence"/>
</dbReference>
<dbReference type="AlphaFoldDB" id="A0A9P8L2L1"/>
<dbReference type="OrthoDB" id="5367275at2759"/>
<evidence type="ECO:0000256" key="1">
    <source>
        <dbReference type="SAM" id="SignalP"/>
    </source>
</evidence>
<accession>A0A9P8L2L1</accession>
<name>A0A9P8L2L1_9PEZI</name>
<keyword evidence="3" id="KW-1185">Reference proteome</keyword>
<proteinExistence type="predicted"/>